<name>A0ACC1S9B0_9APHY</name>
<reference evidence="1" key="1">
    <citation type="submission" date="2022-07" db="EMBL/GenBank/DDBJ databases">
        <title>Genome Sequence of Phlebia brevispora.</title>
        <authorList>
            <person name="Buettner E."/>
        </authorList>
    </citation>
    <scope>NUCLEOTIDE SEQUENCE</scope>
    <source>
        <strain evidence="1">MPL23</strain>
    </source>
</reference>
<organism evidence="1 2">
    <name type="scientific">Phlebia brevispora</name>
    <dbReference type="NCBI Taxonomy" id="194682"/>
    <lineage>
        <taxon>Eukaryota</taxon>
        <taxon>Fungi</taxon>
        <taxon>Dikarya</taxon>
        <taxon>Basidiomycota</taxon>
        <taxon>Agaricomycotina</taxon>
        <taxon>Agaricomycetes</taxon>
        <taxon>Polyporales</taxon>
        <taxon>Meruliaceae</taxon>
        <taxon>Phlebia</taxon>
    </lineage>
</organism>
<accession>A0ACC1S9B0</accession>
<dbReference type="Proteomes" id="UP001148662">
    <property type="component" value="Unassembled WGS sequence"/>
</dbReference>
<protein>
    <submittedName>
        <fullName evidence="1">Uncharacterized protein</fullName>
    </submittedName>
</protein>
<gene>
    <name evidence="1" type="ORF">NM688_g7087</name>
</gene>
<evidence type="ECO:0000313" key="2">
    <source>
        <dbReference type="Proteomes" id="UP001148662"/>
    </source>
</evidence>
<sequence length="296" mass="33057">MTSLLCSPTTRLAGPGTYFQTIPRSPTVATDDADKHDMKSDLASPGERTKRVRLSRWTRTPAQTKSRLFSPPLASARRTSHRRIDSTSTLISDKSSLHTGTPSPEALRSPAIAWPISPPGAPRIPFPPTPPLGHTSLAANRMPRNVGLGINMGNNNPNGTMDTFTYGEDNQGDMFDSFVFHPSFHMIEPRYTGARVSGLGITVDDQPLRTDSTSTVDDDTLVESEDDEEAYYHLPSNLLSPELIMSTEEFEDSLRRWIERRKDAPKKRRVKSDADIEEEEETLDFEEEQVSRRKSV</sequence>
<comment type="caution">
    <text evidence="1">The sequence shown here is derived from an EMBL/GenBank/DDBJ whole genome shotgun (WGS) entry which is preliminary data.</text>
</comment>
<dbReference type="EMBL" id="JANHOG010001584">
    <property type="protein sequence ID" value="KAJ3534746.1"/>
    <property type="molecule type" value="Genomic_DNA"/>
</dbReference>
<keyword evidence="2" id="KW-1185">Reference proteome</keyword>
<evidence type="ECO:0000313" key="1">
    <source>
        <dbReference type="EMBL" id="KAJ3534746.1"/>
    </source>
</evidence>
<proteinExistence type="predicted"/>